<evidence type="ECO:0000313" key="3">
    <source>
        <dbReference type="Proteomes" id="UP000826722"/>
    </source>
</evidence>
<keyword evidence="1" id="KW-0812">Transmembrane</keyword>
<evidence type="ECO:0000313" key="2">
    <source>
        <dbReference type="EMBL" id="BCM25378.1"/>
    </source>
</evidence>
<reference evidence="2" key="1">
    <citation type="journal article" date="2021" name="Arch. Microbiol.">
        <title>Methyloradius palustris gen. nov., sp. nov., a methanol-oxidizing bacterium isolated from snow.</title>
        <authorList>
            <person name="Miyadera T."/>
            <person name="Kojima H."/>
            <person name="Fukui M."/>
        </authorList>
    </citation>
    <scope>NUCLEOTIDE SEQUENCE</scope>
    <source>
        <strain evidence="2">Zm11</strain>
    </source>
</reference>
<sequence length="321" mass="36130">MLAAFGFITYKDGDSLFIPISVVGIGLIIFSSVKDSRFVKHRQEEYLEQVSNRVTAMTQKPWMSEQSLEVHNSKSILLLLLLIIGISSFTAYSALIIVPPKWLLGIGASIVSLLFIFTLVRASTGISNPDLILNRNGLTSPIYGYIPWQEVEGIDLQIIHTRNSTNYTLIFKVSNYSKIAKNIHWTERVLGGLGLGAIGRGRLVFLLKGTQEKPETITAVAKFLWHQTTGNNHNWSHLHSPEYNDASKRLDSIFERSKKLNAFNKSSLNDPMAELEQVKRDLDIVTSESRRFARKTNAFLMAFVLFGLFCLGSVVFRLFKS</sequence>
<organism evidence="2 3">
    <name type="scientific">Methyloradius palustris</name>
    <dbReference type="NCBI Taxonomy" id="2778876"/>
    <lineage>
        <taxon>Bacteria</taxon>
        <taxon>Pseudomonadati</taxon>
        <taxon>Pseudomonadota</taxon>
        <taxon>Betaproteobacteria</taxon>
        <taxon>Nitrosomonadales</taxon>
        <taxon>Methylophilaceae</taxon>
        <taxon>Methyloradius</taxon>
    </lineage>
</organism>
<dbReference type="EMBL" id="AP024110">
    <property type="protein sequence ID" value="BCM25378.1"/>
    <property type="molecule type" value="Genomic_DNA"/>
</dbReference>
<keyword evidence="3" id="KW-1185">Reference proteome</keyword>
<feature type="transmembrane region" description="Helical" evidence="1">
    <location>
        <begin position="76"/>
        <end position="96"/>
    </location>
</feature>
<evidence type="ECO:0000256" key="1">
    <source>
        <dbReference type="SAM" id="Phobius"/>
    </source>
</evidence>
<dbReference type="AlphaFoldDB" id="A0A8D5K145"/>
<feature type="transmembrane region" description="Helical" evidence="1">
    <location>
        <begin position="102"/>
        <end position="120"/>
    </location>
</feature>
<protein>
    <submittedName>
        <fullName evidence="2">Uncharacterized protein</fullName>
    </submittedName>
</protein>
<dbReference type="Proteomes" id="UP000826722">
    <property type="component" value="Chromosome"/>
</dbReference>
<gene>
    <name evidence="2" type="ORF">ZMTM_16370</name>
</gene>
<keyword evidence="1" id="KW-1133">Transmembrane helix</keyword>
<dbReference type="KEGG" id="mpau:ZMTM_16370"/>
<keyword evidence="1" id="KW-0472">Membrane</keyword>
<name>A0A8D5K145_9PROT</name>
<accession>A0A8D5K145</accession>
<feature type="transmembrane region" description="Helical" evidence="1">
    <location>
        <begin position="16"/>
        <end position="33"/>
    </location>
</feature>
<proteinExistence type="predicted"/>
<feature type="transmembrane region" description="Helical" evidence="1">
    <location>
        <begin position="298"/>
        <end position="319"/>
    </location>
</feature>
<dbReference type="RefSeq" id="WP_221763472.1">
    <property type="nucleotide sequence ID" value="NZ_AP024110.1"/>
</dbReference>